<reference evidence="1" key="1">
    <citation type="submission" date="2017-07" db="EMBL/GenBank/DDBJ databases">
        <title>Taro Niue Genome Assembly and Annotation.</title>
        <authorList>
            <person name="Atibalentja N."/>
            <person name="Keating K."/>
            <person name="Fields C.J."/>
        </authorList>
    </citation>
    <scope>NUCLEOTIDE SEQUENCE</scope>
    <source>
        <strain evidence="1">Niue_2</strain>
        <tissue evidence="1">Leaf</tissue>
    </source>
</reference>
<organism evidence="1 2">
    <name type="scientific">Colocasia esculenta</name>
    <name type="common">Wild taro</name>
    <name type="synonym">Arum esculentum</name>
    <dbReference type="NCBI Taxonomy" id="4460"/>
    <lineage>
        <taxon>Eukaryota</taxon>
        <taxon>Viridiplantae</taxon>
        <taxon>Streptophyta</taxon>
        <taxon>Embryophyta</taxon>
        <taxon>Tracheophyta</taxon>
        <taxon>Spermatophyta</taxon>
        <taxon>Magnoliopsida</taxon>
        <taxon>Liliopsida</taxon>
        <taxon>Araceae</taxon>
        <taxon>Aroideae</taxon>
        <taxon>Colocasieae</taxon>
        <taxon>Colocasia</taxon>
    </lineage>
</organism>
<name>A0A843U4M6_COLES</name>
<evidence type="ECO:0000313" key="1">
    <source>
        <dbReference type="EMBL" id="MQL78385.1"/>
    </source>
</evidence>
<dbReference type="AlphaFoldDB" id="A0A843U4M6"/>
<keyword evidence="2" id="KW-1185">Reference proteome</keyword>
<comment type="caution">
    <text evidence="1">The sequence shown here is derived from an EMBL/GenBank/DDBJ whole genome shotgun (WGS) entry which is preliminary data.</text>
</comment>
<evidence type="ECO:0000313" key="2">
    <source>
        <dbReference type="Proteomes" id="UP000652761"/>
    </source>
</evidence>
<protein>
    <submittedName>
        <fullName evidence="1">Uncharacterized protein</fullName>
    </submittedName>
</protein>
<gene>
    <name evidence="1" type="ORF">Taro_010815</name>
</gene>
<dbReference type="EMBL" id="NMUH01000397">
    <property type="protein sequence ID" value="MQL78385.1"/>
    <property type="molecule type" value="Genomic_DNA"/>
</dbReference>
<dbReference type="Proteomes" id="UP000652761">
    <property type="component" value="Unassembled WGS sequence"/>
</dbReference>
<proteinExistence type="predicted"/>
<sequence>MPFEGGNGGNLLPQHCRPRACPLRRGDMLFGSAAKRTPGLPFGCAAKRSAEILIDSHFLPPIPRVGVQQFVHQASLDRRTQTATLVSSSQRSQTAGLLFAADKHGVCNAAEEGFRHCLLRKALKSTRSRVGGLGVE</sequence>
<accession>A0A843U4M6</accession>